<dbReference type="EMBL" id="AHJG01000193">
    <property type="protein sequence ID" value="EPA05285.1"/>
    <property type="molecule type" value="Genomic_DNA"/>
</dbReference>
<comment type="caution">
    <text evidence="1">The sequence shown here is derived from an EMBL/GenBank/DDBJ whole genome shotgun (WGS) entry which is preliminary data.</text>
</comment>
<dbReference type="RefSeq" id="WP_010192572.1">
    <property type="nucleotide sequence ID" value="NZ_AHJG01000193.1"/>
</dbReference>
<protein>
    <submittedName>
        <fullName evidence="1">Uncharacterized protein</fullName>
    </submittedName>
</protein>
<gene>
    <name evidence="1" type="ORF">BG20_I0127</name>
</gene>
<evidence type="ECO:0000313" key="1">
    <source>
        <dbReference type="EMBL" id="EPA05285.1"/>
    </source>
</evidence>
<proteinExistence type="predicted"/>
<sequence>MFFAKNLASISYLQLEEKSQIAEKIRLTLDYKEDLNLAREIFSRLKIDFSVNELLDLFEKNPKLLEITEPLIEKWNTNYNKNIMDFSMKND</sequence>
<organism evidence="1 2">
    <name type="scientific">Candidatus Nitrosarchaeum limnium BG20</name>
    <dbReference type="NCBI Taxonomy" id="859192"/>
    <lineage>
        <taxon>Archaea</taxon>
        <taxon>Nitrososphaerota</taxon>
        <taxon>Nitrososphaeria</taxon>
        <taxon>Nitrosopumilales</taxon>
        <taxon>Nitrosopumilaceae</taxon>
        <taxon>Nitrosarchaeum</taxon>
    </lineage>
</organism>
<dbReference type="Proteomes" id="UP000014065">
    <property type="component" value="Unassembled WGS sequence"/>
</dbReference>
<accession>S2E1S8</accession>
<dbReference type="AlphaFoldDB" id="S2E1S8"/>
<reference evidence="1 2" key="1">
    <citation type="journal article" date="2012" name="J. Bacteriol.">
        <title>Genome Sequence of "Candidatus Nitrosoarchaeum limnia" BG20, a Low-Salinity Ammonia-Oxidizing Archaeon from the San Francisco Bay Estuary.</title>
        <authorList>
            <person name="Mosier A.C."/>
            <person name="Allen E.E."/>
            <person name="Kim M."/>
            <person name="Ferriera S."/>
            <person name="Francis C.A."/>
        </authorList>
    </citation>
    <scope>NUCLEOTIDE SEQUENCE [LARGE SCALE GENOMIC DNA]</scope>
    <source>
        <strain evidence="1 2">BG20</strain>
    </source>
</reference>
<evidence type="ECO:0000313" key="2">
    <source>
        <dbReference type="Proteomes" id="UP000014065"/>
    </source>
</evidence>
<keyword evidence="2" id="KW-1185">Reference proteome</keyword>
<name>S2E1S8_9ARCH</name>